<dbReference type="AlphaFoldDB" id="A0A8D9EBE5"/>
<dbReference type="EMBL" id="HBUF01499919">
    <property type="protein sequence ID" value="CAG6745560.1"/>
    <property type="molecule type" value="Transcribed_RNA"/>
</dbReference>
<proteinExistence type="predicted"/>
<organism evidence="2">
    <name type="scientific">Cacopsylla melanoneura</name>
    <dbReference type="NCBI Taxonomy" id="428564"/>
    <lineage>
        <taxon>Eukaryota</taxon>
        <taxon>Metazoa</taxon>
        <taxon>Ecdysozoa</taxon>
        <taxon>Arthropoda</taxon>
        <taxon>Hexapoda</taxon>
        <taxon>Insecta</taxon>
        <taxon>Pterygota</taxon>
        <taxon>Neoptera</taxon>
        <taxon>Paraneoptera</taxon>
        <taxon>Hemiptera</taxon>
        <taxon>Sternorrhyncha</taxon>
        <taxon>Psylloidea</taxon>
        <taxon>Psyllidae</taxon>
        <taxon>Psyllinae</taxon>
        <taxon>Cacopsylla</taxon>
    </lineage>
</organism>
<protein>
    <submittedName>
        <fullName evidence="2">Uncharacterized protein</fullName>
    </submittedName>
</protein>
<keyword evidence="1" id="KW-1133">Transmembrane helix</keyword>
<name>A0A8D9EBE5_9HEMI</name>
<reference evidence="2" key="1">
    <citation type="submission" date="2021-05" db="EMBL/GenBank/DDBJ databases">
        <authorList>
            <person name="Alioto T."/>
            <person name="Alioto T."/>
            <person name="Gomez Garrido J."/>
        </authorList>
    </citation>
    <scope>NUCLEOTIDE SEQUENCE</scope>
</reference>
<keyword evidence="1" id="KW-0472">Membrane</keyword>
<accession>A0A8D9EBE5</accession>
<evidence type="ECO:0000256" key="1">
    <source>
        <dbReference type="SAM" id="Phobius"/>
    </source>
</evidence>
<keyword evidence="1" id="KW-0812">Transmembrane</keyword>
<sequence length="102" mass="10215">MLLVSYVVVGEESIFSVVIVLSGNGFVVTTVAVTFCCGGGKLRVVREICTQDSVDEVTGDAAVDGGALIVVTKGGGLVLSGGMTGISSTVVHVTKEGAVEVP</sequence>
<evidence type="ECO:0000313" key="2">
    <source>
        <dbReference type="EMBL" id="CAG6745560.1"/>
    </source>
</evidence>
<feature type="transmembrane region" description="Helical" evidence="1">
    <location>
        <begin position="14"/>
        <end position="37"/>
    </location>
</feature>